<evidence type="ECO:0000259" key="4">
    <source>
        <dbReference type="Pfam" id="PF14905"/>
    </source>
</evidence>
<accession>A0A521C530</accession>
<evidence type="ECO:0000313" key="6">
    <source>
        <dbReference type="Proteomes" id="UP000316916"/>
    </source>
</evidence>
<feature type="domain" description="Outer membrane protein beta-barrel" evidence="4">
    <location>
        <begin position="294"/>
        <end position="597"/>
    </location>
</feature>
<evidence type="ECO:0000256" key="3">
    <source>
        <dbReference type="ARBA" id="ARBA00023237"/>
    </source>
</evidence>
<sequence length="696" mass="79308">MRKQISLALLTIGSFTLAQENNTPKPQDSIQKIKEIQEVLIKTQRKKQYVDKAVYSFDEEALKKARYANDLLQTLPELQFDPISSKISSIKGGKFLLLINGIESTELQARGIRPENVVRVEYYDNPPTRWANRADTVVNIITRNPEVGFAAGTSVSTALTTGFVNGQAYANYTNGRNNIGLEYAINFRDYDNRATNRVYDYHLQGSHYNTNENKTDHFGYTDQDITLRYTNSLSGNYVFQTKFSMNIYNSFSKGNGESIFTKDNASEQHGTSQYTGEKYSPPKLDIYFSKKLGKKDEISFNVVGSAYTSKSFEIDKEWVINTDNIIFDNDMNLKAKQKSIVGEVAYTHDFVMGKLSAGYRIDNNNVDNSLVNLAGNFDFSVNYLTQYLYSEFAGKSKKLMYRIGLGLTNIQNKTATTSNDDWTITPKIILGYELKKNQSLRFTSSYTPYSPGSTSLSPNINQIVPNIVSTGNPFLTIQKAWNNNLNYSYNNKYFDFNANLFYNYLDNAINSMYVLYNNNTQYALTYENAQFSSRLGIQMTGSVKPFGNRLLVIKANIYPTMQRVKMISGALLKNNYFGNNFTISSEYKNLSLTYMFNIPVYTLSGAFLNTNENQNHIFANYKLKDWTFTTGMYWLGMPSRYKMKTLNESLVNYSGVTNIYNNKNMFILGIGYDFAKGKKNEVNRKLYNNTAPATTF</sequence>
<dbReference type="SUPFAM" id="SSF56935">
    <property type="entry name" value="Porins"/>
    <property type="match status" value="1"/>
</dbReference>
<proteinExistence type="predicted"/>
<keyword evidence="2" id="KW-0472">Membrane</keyword>
<dbReference type="InterPro" id="IPR036942">
    <property type="entry name" value="Beta-barrel_TonB_sf"/>
</dbReference>
<comment type="subcellular location">
    <subcellularLocation>
        <location evidence="1">Cell outer membrane</location>
    </subcellularLocation>
</comment>
<dbReference type="AlphaFoldDB" id="A0A521C530"/>
<dbReference type="GO" id="GO:0009279">
    <property type="term" value="C:cell outer membrane"/>
    <property type="evidence" value="ECO:0007669"/>
    <property type="project" value="UniProtKB-SubCell"/>
</dbReference>
<keyword evidence="3" id="KW-0998">Cell outer membrane</keyword>
<evidence type="ECO:0000256" key="2">
    <source>
        <dbReference type="ARBA" id="ARBA00023136"/>
    </source>
</evidence>
<dbReference type="Pfam" id="PF14905">
    <property type="entry name" value="OMP_b-brl_3"/>
    <property type="match status" value="1"/>
</dbReference>
<dbReference type="Gene3D" id="2.40.170.20">
    <property type="entry name" value="TonB-dependent receptor, beta-barrel domain"/>
    <property type="match status" value="1"/>
</dbReference>
<organism evidence="5 6">
    <name type="scientific">Chryseobacterium rhizoplanae</name>
    <dbReference type="NCBI Taxonomy" id="1609531"/>
    <lineage>
        <taxon>Bacteria</taxon>
        <taxon>Pseudomonadati</taxon>
        <taxon>Bacteroidota</taxon>
        <taxon>Flavobacteriia</taxon>
        <taxon>Flavobacteriales</taxon>
        <taxon>Weeksellaceae</taxon>
        <taxon>Chryseobacterium group</taxon>
        <taxon>Chryseobacterium</taxon>
    </lineage>
</organism>
<evidence type="ECO:0000313" key="5">
    <source>
        <dbReference type="EMBL" id="SMO54445.1"/>
    </source>
</evidence>
<evidence type="ECO:0000256" key="1">
    <source>
        <dbReference type="ARBA" id="ARBA00004442"/>
    </source>
</evidence>
<dbReference type="Proteomes" id="UP000316916">
    <property type="component" value="Unassembled WGS sequence"/>
</dbReference>
<name>A0A521C530_9FLAO</name>
<keyword evidence="6" id="KW-1185">Reference proteome</keyword>
<gene>
    <name evidence="5" type="ORF">SAMN06265171_102460</name>
</gene>
<protein>
    <submittedName>
        <fullName evidence="5">Outer membrane protein beta-barrel family protein</fullName>
    </submittedName>
</protein>
<dbReference type="EMBL" id="FXTC01000002">
    <property type="protein sequence ID" value="SMO54445.1"/>
    <property type="molecule type" value="Genomic_DNA"/>
</dbReference>
<dbReference type="RefSeq" id="WP_142717397.1">
    <property type="nucleotide sequence ID" value="NZ_FXTC01000002.1"/>
</dbReference>
<dbReference type="InterPro" id="IPR041700">
    <property type="entry name" value="OMP_b-brl_3"/>
</dbReference>
<reference evidence="5 6" key="1">
    <citation type="submission" date="2017-05" db="EMBL/GenBank/DDBJ databases">
        <authorList>
            <person name="Varghese N."/>
            <person name="Submissions S."/>
        </authorList>
    </citation>
    <scope>NUCLEOTIDE SEQUENCE [LARGE SCALE GENOMIC DNA]</scope>
    <source>
        <strain evidence="5 6">DSM 29371</strain>
    </source>
</reference>